<dbReference type="OrthoDB" id="2800708at2759"/>
<feature type="region of interest" description="Disordered" evidence="2">
    <location>
        <begin position="332"/>
        <end position="450"/>
    </location>
</feature>
<organism evidence="3 4">
    <name type="scientific">Cylindrobasidium torrendii FP15055 ss-10</name>
    <dbReference type="NCBI Taxonomy" id="1314674"/>
    <lineage>
        <taxon>Eukaryota</taxon>
        <taxon>Fungi</taxon>
        <taxon>Dikarya</taxon>
        <taxon>Basidiomycota</taxon>
        <taxon>Agaricomycotina</taxon>
        <taxon>Agaricomycetes</taxon>
        <taxon>Agaricomycetidae</taxon>
        <taxon>Agaricales</taxon>
        <taxon>Marasmiineae</taxon>
        <taxon>Physalacriaceae</taxon>
        <taxon>Cylindrobasidium</taxon>
    </lineage>
</organism>
<protein>
    <submittedName>
        <fullName evidence="3">Uncharacterized protein</fullName>
    </submittedName>
</protein>
<feature type="coiled-coil region" evidence="1">
    <location>
        <begin position="217"/>
        <end position="244"/>
    </location>
</feature>
<dbReference type="EMBL" id="KN880531">
    <property type="protein sequence ID" value="KIY67225.1"/>
    <property type="molecule type" value="Genomic_DNA"/>
</dbReference>
<feature type="compositionally biased region" description="Polar residues" evidence="2">
    <location>
        <begin position="419"/>
        <end position="431"/>
    </location>
</feature>
<gene>
    <name evidence="3" type="ORF">CYLTODRAFT_11444</name>
</gene>
<keyword evidence="1" id="KW-0175">Coiled coil</keyword>
<keyword evidence="4" id="KW-1185">Reference proteome</keyword>
<feature type="coiled-coil region" evidence="1">
    <location>
        <begin position="297"/>
        <end position="331"/>
    </location>
</feature>
<evidence type="ECO:0000313" key="4">
    <source>
        <dbReference type="Proteomes" id="UP000054007"/>
    </source>
</evidence>
<accession>A0A0D7BAI6</accession>
<feature type="compositionally biased region" description="Low complexity" evidence="2">
    <location>
        <begin position="438"/>
        <end position="450"/>
    </location>
</feature>
<dbReference type="AlphaFoldDB" id="A0A0D7BAI6"/>
<reference evidence="3 4" key="1">
    <citation type="journal article" date="2015" name="Fungal Genet. Biol.">
        <title>Evolution of novel wood decay mechanisms in Agaricales revealed by the genome sequences of Fistulina hepatica and Cylindrobasidium torrendii.</title>
        <authorList>
            <person name="Floudas D."/>
            <person name="Held B.W."/>
            <person name="Riley R."/>
            <person name="Nagy L.G."/>
            <person name="Koehler G."/>
            <person name="Ransdell A.S."/>
            <person name="Younus H."/>
            <person name="Chow J."/>
            <person name="Chiniquy J."/>
            <person name="Lipzen A."/>
            <person name="Tritt A."/>
            <person name="Sun H."/>
            <person name="Haridas S."/>
            <person name="LaButti K."/>
            <person name="Ohm R.A."/>
            <person name="Kues U."/>
            <person name="Blanchette R.A."/>
            <person name="Grigoriev I.V."/>
            <person name="Minto R.E."/>
            <person name="Hibbett D.S."/>
        </authorList>
    </citation>
    <scope>NUCLEOTIDE SEQUENCE [LARGE SCALE GENOMIC DNA]</scope>
    <source>
        <strain evidence="3 4">FP15055 ss-10</strain>
    </source>
</reference>
<name>A0A0D7BAI6_9AGAR</name>
<evidence type="ECO:0000256" key="1">
    <source>
        <dbReference type="SAM" id="Coils"/>
    </source>
</evidence>
<feature type="compositionally biased region" description="Acidic residues" evidence="2">
    <location>
        <begin position="350"/>
        <end position="359"/>
    </location>
</feature>
<proteinExistence type="predicted"/>
<sequence>MLNIVLNAAAPSHTGQSNISCLDLTWEEENGSWRRTERFKNYEVLCKCIPHDVRRQTRDCWRRSAPSISCKCDMMKRTRQTSGLFARWRARSSTTRLGRAEQRRNVLNRAWLLTSSSTKDYGVWPSARTRISSFLEPAIPPPFNPDDAGAYAQSIITRLMAENTTLRNEVERALWDHKVLRAQIALRDVEAELHLEAPLHLPTSMDTISDEDAWDALEAQAVRHRSLEIEVAGLKEQLQAALELDAERTASSQIQEERNMWQSPSTSYKPRPKPSPRQERPVASSSRMPIPSSRLELDELEAEIIFLHGQIEEFEDERVLLIQMLEKSMEERGQWGEAEEPPISDSPYFDQDDDDESEDAFFQNQYHVGPPSPARSRRLRSPPPPTPVSSASDPDSASPPRTQPPDSEGAEPPSWKASRGQSSMHLPTPVQQDPHALEPASASSSHIPESASMMNGMANASIDGRGNVSAFADVSTFDEQASRVSPTMTISSYIPPDNISAGGHISPIHGNPTAPLDSPTMTLDYPAIAPSQVMPDLTADADLIDWSDGETSMELATPITTTIVLPPQSPAPPPRTPSPLG</sequence>
<evidence type="ECO:0000256" key="2">
    <source>
        <dbReference type="SAM" id="MobiDB-lite"/>
    </source>
</evidence>
<dbReference type="Proteomes" id="UP000054007">
    <property type="component" value="Unassembled WGS sequence"/>
</dbReference>
<feature type="region of interest" description="Disordered" evidence="2">
    <location>
        <begin position="561"/>
        <end position="581"/>
    </location>
</feature>
<feature type="compositionally biased region" description="Pro residues" evidence="2">
    <location>
        <begin position="567"/>
        <end position="581"/>
    </location>
</feature>
<feature type="region of interest" description="Disordered" evidence="2">
    <location>
        <begin position="249"/>
        <end position="290"/>
    </location>
</feature>
<evidence type="ECO:0000313" key="3">
    <source>
        <dbReference type="EMBL" id="KIY67225.1"/>
    </source>
</evidence>
<feature type="compositionally biased region" description="Polar residues" evidence="2">
    <location>
        <begin position="249"/>
        <end position="268"/>
    </location>
</feature>
<feature type="compositionally biased region" description="Low complexity" evidence="2">
    <location>
        <begin position="388"/>
        <end position="400"/>
    </location>
</feature>